<evidence type="ECO:0000256" key="6">
    <source>
        <dbReference type="PROSITE-ProRule" id="PRU00050"/>
    </source>
</evidence>
<feature type="domain" description="CheB-type methylesterase" evidence="9">
    <location>
        <begin position="3"/>
        <end position="191"/>
    </location>
</feature>
<evidence type="ECO:0000259" key="10">
    <source>
        <dbReference type="PROSITE" id="PS50123"/>
    </source>
</evidence>
<dbReference type="Pfam" id="PF02518">
    <property type="entry name" value="HATPase_c"/>
    <property type="match status" value="1"/>
</dbReference>
<dbReference type="InterPro" id="IPR022642">
    <property type="entry name" value="CheR_C"/>
</dbReference>
<keyword evidence="6" id="KW-0145">Chemotaxis</keyword>
<reference evidence="11 12" key="1">
    <citation type="submission" date="2019-02" db="EMBL/GenBank/DDBJ databases">
        <title>Pedobacter sp. RP-1-13 sp. nov., isolated from Arctic soil.</title>
        <authorList>
            <person name="Dahal R.H."/>
        </authorList>
    </citation>
    <scope>NUCLEOTIDE SEQUENCE [LARGE SCALE GENOMIC DNA]</scope>
    <source>
        <strain evidence="11 12">RP-1-13</strain>
    </source>
</reference>
<dbReference type="SUPFAM" id="SSF52738">
    <property type="entry name" value="Methylesterase CheB, C-terminal domain"/>
    <property type="match status" value="1"/>
</dbReference>
<dbReference type="InterPro" id="IPR000673">
    <property type="entry name" value="Sig_transdc_resp-reg_Me-estase"/>
</dbReference>
<evidence type="ECO:0000256" key="5">
    <source>
        <dbReference type="ARBA" id="ARBA00022777"/>
    </source>
</evidence>
<keyword evidence="12" id="KW-1185">Reference proteome</keyword>
<dbReference type="InterPro" id="IPR000780">
    <property type="entry name" value="CheR_MeTrfase"/>
</dbReference>
<dbReference type="PANTHER" id="PTHR24422">
    <property type="entry name" value="CHEMOTAXIS PROTEIN METHYLTRANSFERASE"/>
    <property type="match status" value="1"/>
</dbReference>
<dbReference type="Gene3D" id="3.30.450.20">
    <property type="entry name" value="PAS domain"/>
    <property type="match status" value="2"/>
</dbReference>
<feature type="coiled-coil region" evidence="7">
    <location>
        <begin position="636"/>
        <end position="698"/>
    </location>
</feature>
<dbReference type="Gene3D" id="3.40.50.180">
    <property type="entry name" value="Methylesterase CheB, C-terminal domain"/>
    <property type="match status" value="1"/>
</dbReference>
<dbReference type="FunFam" id="3.30.565.10:FF:000006">
    <property type="entry name" value="Sensor histidine kinase WalK"/>
    <property type="match status" value="1"/>
</dbReference>
<dbReference type="InterPro" id="IPR005467">
    <property type="entry name" value="His_kinase_dom"/>
</dbReference>
<dbReference type="GO" id="GO:0000155">
    <property type="term" value="F:phosphorelay sensor kinase activity"/>
    <property type="evidence" value="ECO:0007669"/>
    <property type="project" value="InterPro"/>
</dbReference>
<dbReference type="InterPro" id="IPR000014">
    <property type="entry name" value="PAS"/>
</dbReference>
<keyword evidence="3" id="KW-0597">Phosphoprotein</keyword>
<dbReference type="SMART" id="SM00388">
    <property type="entry name" value="HisKA"/>
    <property type="match status" value="1"/>
</dbReference>
<dbReference type="RefSeq" id="WP_131552986.1">
    <property type="nucleotide sequence ID" value="NZ_SJSK01000002.1"/>
</dbReference>
<dbReference type="PRINTS" id="PR00996">
    <property type="entry name" value="CHERMTFRASE"/>
</dbReference>
<dbReference type="Proteomes" id="UP000292884">
    <property type="component" value="Unassembled WGS sequence"/>
</dbReference>
<dbReference type="GO" id="GO:0000156">
    <property type="term" value="F:phosphorelay response regulator activity"/>
    <property type="evidence" value="ECO:0007669"/>
    <property type="project" value="InterPro"/>
</dbReference>
<keyword evidence="7" id="KW-0175">Coiled coil</keyword>
<dbReference type="SUPFAM" id="SSF47384">
    <property type="entry name" value="Homodimeric domain of signal transducing histidine kinase"/>
    <property type="match status" value="1"/>
</dbReference>
<dbReference type="InterPro" id="IPR022641">
    <property type="entry name" value="CheR_N"/>
</dbReference>
<dbReference type="PROSITE" id="PS50122">
    <property type="entry name" value="CHEB"/>
    <property type="match status" value="1"/>
</dbReference>
<dbReference type="SUPFAM" id="SSF55874">
    <property type="entry name" value="ATPase domain of HSP90 chaperone/DNA topoisomerase II/histidine kinase"/>
    <property type="match status" value="1"/>
</dbReference>
<evidence type="ECO:0000313" key="11">
    <source>
        <dbReference type="EMBL" id="TCC92044.1"/>
    </source>
</evidence>
<comment type="caution">
    <text evidence="11">The sequence shown here is derived from an EMBL/GenBank/DDBJ whole genome shotgun (WGS) entry which is preliminary data.</text>
</comment>
<dbReference type="InterPro" id="IPR036097">
    <property type="entry name" value="HisK_dim/P_sf"/>
</dbReference>
<dbReference type="CDD" id="cd00082">
    <property type="entry name" value="HisKA"/>
    <property type="match status" value="1"/>
</dbReference>
<dbReference type="Gene3D" id="3.40.50.150">
    <property type="entry name" value="Vaccinia Virus protein VP39"/>
    <property type="match status" value="1"/>
</dbReference>
<dbReference type="EC" id="2.7.13.3" evidence="2"/>
<dbReference type="SMART" id="SM00138">
    <property type="entry name" value="MeTrc"/>
    <property type="match status" value="1"/>
</dbReference>
<evidence type="ECO:0000256" key="3">
    <source>
        <dbReference type="ARBA" id="ARBA00022553"/>
    </source>
</evidence>
<dbReference type="InterPro" id="IPR029063">
    <property type="entry name" value="SAM-dependent_MTases_sf"/>
</dbReference>
<dbReference type="Pfam" id="PF00512">
    <property type="entry name" value="HisKA"/>
    <property type="match status" value="1"/>
</dbReference>
<evidence type="ECO:0000256" key="4">
    <source>
        <dbReference type="ARBA" id="ARBA00022679"/>
    </source>
</evidence>
<protein>
    <recommendedName>
        <fullName evidence="2">histidine kinase</fullName>
        <ecNumber evidence="2">2.7.13.3</ecNumber>
    </recommendedName>
</protein>
<dbReference type="InterPro" id="IPR003661">
    <property type="entry name" value="HisK_dim/P_dom"/>
</dbReference>
<dbReference type="PROSITE" id="PS50109">
    <property type="entry name" value="HIS_KIN"/>
    <property type="match status" value="1"/>
</dbReference>
<organism evidence="11 12">
    <name type="scientific">Pedobacter frigiditerrae</name>
    <dbReference type="NCBI Taxonomy" id="2530452"/>
    <lineage>
        <taxon>Bacteria</taxon>
        <taxon>Pseudomonadati</taxon>
        <taxon>Bacteroidota</taxon>
        <taxon>Sphingobacteriia</taxon>
        <taxon>Sphingobacteriales</taxon>
        <taxon>Sphingobacteriaceae</taxon>
        <taxon>Pedobacter</taxon>
    </lineage>
</organism>
<evidence type="ECO:0000259" key="9">
    <source>
        <dbReference type="PROSITE" id="PS50122"/>
    </source>
</evidence>
<dbReference type="CDD" id="cd00130">
    <property type="entry name" value="PAS"/>
    <property type="match status" value="1"/>
</dbReference>
<dbReference type="OrthoDB" id="9813151at2"/>
<feature type="active site" evidence="6">
    <location>
        <position position="41"/>
    </location>
</feature>
<name>A0A4R0N188_9SPHI</name>
<dbReference type="CDD" id="cd16434">
    <property type="entry name" value="CheB-CheR_fusion"/>
    <property type="match status" value="1"/>
</dbReference>
<dbReference type="InterPro" id="IPR050903">
    <property type="entry name" value="Bact_Chemotaxis_MeTrfase"/>
</dbReference>
<dbReference type="Pfam" id="PF13596">
    <property type="entry name" value="PAS_10"/>
    <property type="match status" value="1"/>
</dbReference>
<evidence type="ECO:0000259" key="8">
    <source>
        <dbReference type="PROSITE" id="PS50109"/>
    </source>
</evidence>
<accession>A0A4R0N188</accession>
<proteinExistence type="predicted"/>
<dbReference type="InterPro" id="IPR035965">
    <property type="entry name" value="PAS-like_dom_sf"/>
</dbReference>
<evidence type="ECO:0000313" key="12">
    <source>
        <dbReference type="Proteomes" id="UP000292884"/>
    </source>
</evidence>
<keyword evidence="6" id="KW-0378">Hydrolase</keyword>
<evidence type="ECO:0000256" key="1">
    <source>
        <dbReference type="ARBA" id="ARBA00000085"/>
    </source>
</evidence>
<dbReference type="EMBL" id="SJSK01000002">
    <property type="protein sequence ID" value="TCC92044.1"/>
    <property type="molecule type" value="Genomic_DNA"/>
</dbReference>
<keyword evidence="4" id="KW-0808">Transferase</keyword>
<dbReference type="SMART" id="SM00387">
    <property type="entry name" value="HATPase_c"/>
    <property type="match status" value="1"/>
</dbReference>
<dbReference type="GO" id="GO:0008757">
    <property type="term" value="F:S-adenosylmethionine-dependent methyltransferase activity"/>
    <property type="evidence" value="ECO:0007669"/>
    <property type="project" value="InterPro"/>
</dbReference>
<feature type="active site" evidence="6">
    <location>
        <position position="15"/>
    </location>
</feature>
<sequence>MSTIKPHHVIAIGASAGGMEEINSFFDHTPLDGVSYVIVQHLSADFKSRMVELLARHSKLVVKQAEDGMNVQCNQVYLIPSDKFMTIQNNKLYLTDKEKIKSPHLTIDTFFNSLAKDYGKKAIGIVLSGLGSDGTEGIKAIKKAGGMVMVRDPETSEFGSMPSHAIATGLVDFVMEPIAMPDAIENYVKNEENLTVDQGDDEENLAAIVELIKESSPLDFTDYKLPTILRRTKRRASYGNFTTLGNYLDFLKTTPKEVEALTKEFLISVTSFFRDEEAFDIIKDKVLPDILENLTINEELKVWVAGCATGEEAYSVAILIAEQLTGRLADTVVKIFATDIDGPALALAGKGVYNKSISKNISPYLLGKYFLKEGHNYRIKPVLRKMLIFAQHDLVKNPPYCNMHLISCRNLLIYMAPVLQKKIFTMMLFGLKKNGYLFLGSSENPMPIIKNLEAIHKKWKIYKNLETKRAVSFDAFSMPEFLDAKTKPSRFLQENISKTVNHTFAEAMHESLAKKIDYFAVCIDENNQVIKSYGDTTKYLLHKHFSSNLPELLPKSLAVAFNTLSKKALKRNEQVTLNGIKIRQGGFIIKVSLSVSPFMLKGEENLLLVIFSEDKLDNSLQSDVVFDEKIYLDQYVVNLEEELKELKDKLHIANEKLDASNENLQSFNEELISANEEMQSTNEEMQSVNEELHTINSDYQLKNKELLEINDDLNNYFRSNINGQLFIDNEMRLMKFSPGTTKQINLLETDIGRPLSNISTNIKFETIIDDIKKVLHDGSVITKEIETNNGKWYQIMTMPYVQQSEHRNTGAIITFNDITELKKIQQELNVSNKMLGIAIDSAEMGMWSIDLKTREFVPSQRYKQIFGFYPDEQMTYEASIAQIDKEYQTLVIDAVESNITNGVKCDVEYPLMGFHDEKLRWVRSVGDLSYDNENKPGYFTGVLLDVTVHKQDELRKNDFIAMVSHELRTPLTLLQAHVQMLTSRAKKANDELNIISLDKANIQVKKMNALINGFLNVSSFEAGKIYLNPQIFQIDALLDEIVEEMVLITTSHNIVLRHRSALTVKADRDKIGQVINNFLSNAIKYSPKGGNIEVSCKELNGIAQVSIKDEGAGIKLEDQKNLFDRYYRIETAHTQTISGFGLGLYLSAEIIQRHDGKVWVDSEMGKGSTFYFSLPLTN</sequence>
<dbReference type="PANTHER" id="PTHR24422:SF10">
    <property type="entry name" value="CHEMOTAXIS PROTEIN METHYLTRANSFERASE 2"/>
    <property type="match status" value="1"/>
</dbReference>
<dbReference type="GO" id="GO:0005737">
    <property type="term" value="C:cytoplasm"/>
    <property type="evidence" value="ECO:0007669"/>
    <property type="project" value="InterPro"/>
</dbReference>
<feature type="active site" evidence="6">
    <location>
        <position position="133"/>
    </location>
</feature>
<keyword evidence="5" id="KW-0418">Kinase</keyword>
<dbReference type="GO" id="GO:0008984">
    <property type="term" value="F:protein-glutamate methylesterase activity"/>
    <property type="evidence" value="ECO:0007669"/>
    <property type="project" value="InterPro"/>
</dbReference>
<dbReference type="Gene3D" id="3.30.565.10">
    <property type="entry name" value="Histidine kinase-like ATPase, C-terminal domain"/>
    <property type="match status" value="1"/>
</dbReference>
<dbReference type="GO" id="GO:0006935">
    <property type="term" value="P:chemotaxis"/>
    <property type="evidence" value="ECO:0007669"/>
    <property type="project" value="UniProtKB-UniRule"/>
</dbReference>
<dbReference type="Pfam" id="PF03705">
    <property type="entry name" value="CheR_N"/>
    <property type="match status" value="1"/>
</dbReference>
<evidence type="ECO:0000256" key="2">
    <source>
        <dbReference type="ARBA" id="ARBA00012438"/>
    </source>
</evidence>
<dbReference type="InterPro" id="IPR003594">
    <property type="entry name" value="HATPase_dom"/>
</dbReference>
<feature type="domain" description="Histidine kinase" evidence="8">
    <location>
        <begin position="962"/>
        <end position="1178"/>
    </location>
</feature>
<dbReference type="Gene3D" id="1.10.287.130">
    <property type="match status" value="1"/>
</dbReference>
<dbReference type="Pfam" id="PF01339">
    <property type="entry name" value="CheB_methylest"/>
    <property type="match status" value="1"/>
</dbReference>
<dbReference type="AlphaFoldDB" id="A0A4R0N188"/>
<dbReference type="PROSITE" id="PS50123">
    <property type="entry name" value="CHER"/>
    <property type="match status" value="1"/>
</dbReference>
<gene>
    <name evidence="11" type="ORF">EZ428_09950</name>
</gene>
<evidence type="ECO:0000256" key="7">
    <source>
        <dbReference type="SAM" id="Coils"/>
    </source>
</evidence>
<dbReference type="Pfam" id="PF01739">
    <property type="entry name" value="CheR"/>
    <property type="match status" value="1"/>
</dbReference>
<comment type="catalytic activity">
    <reaction evidence="1">
        <text>ATP + protein L-histidine = ADP + protein N-phospho-L-histidine.</text>
        <dbReference type="EC" id="2.7.13.3"/>
    </reaction>
</comment>
<dbReference type="InterPro" id="IPR035909">
    <property type="entry name" value="CheB_C"/>
</dbReference>
<dbReference type="SUPFAM" id="SSF47757">
    <property type="entry name" value="Chemotaxis receptor methyltransferase CheR, N-terminal domain"/>
    <property type="match status" value="1"/>
</dbReference>
<dbReference type="InterPro" id="IPR036890">
    <property type="entry name" value="HATPase_C_sf"/>
</dbReference>
<feature type="domain" description="CheR-type methyltransferase" evidence="10">
    <location>
        <begin position="202"/>
        <end position="443"/>
    </location>
</feature>
<dbReference type="SUPFAM" id="SSF55785">
    <property type="entry name" value="PYP-like sensor domain (PAS domain)"/>
    <property type="match status" value="2"/>
</dbReference>
<dbReference type="SUPFAM" id="SSF53335">
    <property type="entry name" value="S-adenosyl-L-methionine-dependent methyltransferases"/>
    <property type="match status" value="1"/>
</dbReference>